<dbReference type="InterPro" id="IPR002048">
    <property type="entry name" value="EF_hand_dom"/>
</dbReference>
<evidence type="ECO:0000256" key="1">
    <source>
        <dbReference type="ARBA" id="ARBA00022737"/>
    </source>
</evidence>
<feature type="domain" description="EF-hand" evidence="3">
    <location>
        <begin position="536"/>
        <end position="571"/>
    </location>
</feature>
<feature type="compositionally biased region" description="Low complexity" evidence="2">
    <location>
        <begin position="170"/>
        <end position="200"/>
    </location>
</feature>
<dbReference type="CDD" id="cd00063">
    <property type="entry name" value="FN3"/>
    <property type="match status" value="1"/>
</dbReference>
<dbReference type="InterPro" id="IPR050964">
    <property type="entry name" value="Striated_Muscle_Regulatory"/>
</dbReference>
<reference evidence="4" key="1">
    <citation type="submission" date="2023-10" db="EMBL/GenBank/DDBJ databases">
        <authorList>
            <person name="Chen Y."/>
            <person name="Shah S."/>
            <person name="Dougan E. K."/>
            <person name="Thang M."/>
            <person name="Chan C."/>
        </authorList>
    </citation>
    <scope>NUCLEOTIDE SEQUENCE [LARGE SCALE GENOMIC DNA]</scope>
</reference>
<feature type="region of interest" description="Disordered" evidence="2">
    <location>
        <begin position="1540"/>
        <end position="1560"/>
    </location>
</feature>
<evidence type="ECO:0000313" key="4">
    <source>
        <dbReference type="EMBL" id="CAK0884712.1"/>
    </source>
</evidence>
<feature type="compositionally biased region" description="Polar residues" evidence="2">
    <location>
        <begin position="1543"/>
        <end position="1553"/>
    </location>
</feature>
<feature type="region of interest" description="Disordered" evidence="2">
    <location>
        <begin position="1152"/>
        <end position="1193"/>
    </location>
</feature>
<feature type="region of interest" description="Disordered" evidence="2">
    <location>
        <begin position="1678"/>
        <end position="1699"/>
    </location>
</feature>
<feature type="compositionally biased region" description="Basic and acidic residues" evidence="2">
    <location>
        <begin position="1172"/>
        <end position="1183"/>
    </location>
</feature>
<feature type="compositionally biased region" description="Polar residues" evidence="2">
    <location>
        <begin position="40"/>
        <end position="52"/>
    </location>
</feature>
<name>A0ABN9WED1_9DINO</name>
<keyword evidence="5" id="KW-1185">Reference proteome</keyword>
<evidence type="ECO:0000313" key="5">
    <source>
        <dbReference type="Proteomes" id="UP001189429"/>
    </source>
</evidence>
<feature type="compositionally biased region" description="Low complexity" evidence="2">
    <location>
        <begin position="66"/>
        <end position="86"/>
    </location>
</feature>
<protein>
    <recommendedName>
        <fullName evidence="3">EF-hand domain-containing protein</fullName>
    </recommendedName>
</protein>
<dbReference type="InterPro" id="IPR036116">
    <property type="entry name" value="FN3_sf"/>
</dbReference>
<dbReference type="InterPro" id="IPR013783">
    <property type="entry name" value="Ig-like_fold"/>
</dbReference>
<feature type="region of interest" description="Disordered" evidence="2">
    <location>
        <begin position="1382"/>
        <end position="1401"/>
    </location>
</feature>
<feature type="compositionally biased region" description="Low complexity" evidence="2">
    <location>
        <begin position="102"/>
        <end position="116"/>
    </location>
</feature>
<dbReference type="PROSITE" id="PS50222">
    <property type="entry name" value="EF_HAND_2"/>
    <property type="match status" value="2"/>
</dbReference>
<feature type="compositionally biased region" description="Pro residues" evidence="2">
    <location>
        <begin position="1391"/>
        <end position="1401"/>
    </location>
</feature>
<sequence>QTRGGVAGRGRCRSSRRPSEGRPPLAPPPFRAPPASASPGMQQQRPASSSSALPVRIRSALRAPLAVSRGGSTSRSASHRSAASASDQEQSRPPSVSPDGRASASASKSSIGSNWSHARKVKGALRMFSKDRLDGARRIGAEEPSGPDGAQRRSGARSSTPGLLKRQSGRSSSPTAALAAAAIRGGAAPSRGRPASSPEGEVVAHVGSGGMTGESLAAKRLLERLPQDGQGWMLPTPEHRLPSGPQDVAWKPIIVRYLHLAIDRACESIEGKDASAQGGSRKLARSTSTLARSALALAALQAARSAVQNSSNLPELCGLVSAHTFAINTARLGTLLDPQIPVGVRKVLLRGILQAMQLCWDRIYEMLMARCKCFHRAFRWLDADGSGYMKIDEFVRAFTELNMSHMSLSAPEDGEKEGQVMSKDLFLTALRVDAEFLFQALQTEQSGLSLSECRNVQVTKPQLIMRIMSVSGRSLQKIRNGVLNKWPDYLHSAVEEFGVQKRGELNWAEFESLCQGMTRMRGRGSSSQRLQGEQFTPKDRLPQLFQGADLWGKGSVSVQELEQVLGQAVPMVPFSTLRKRMLLRHGAFEPFFQKFPSGFQAEDEVTQFSHTYDLNPVRQGWSFARDMGLLSRALQGGMKHQIGDGNDGRHSVRKMVTMATAGMPDEGYSVEEFAIAVFICKQDRASPEDLAKELSKAERERHVSFHDFSEHIVNIDQRSYVMMKRKSTTDSQPKRTRDAGKMNRKDLAMQVMQSRKSRTTVIHVTPSLCSKTQLRTVYEALEREHKRVSVDAVLRSMRNVSDCIALDKCTYQAGERIACRIRLSSDLQKQCSLYPFLAVVPRHLETMEDNIGRTFWVLDGKLVTRFSEFSESYQQLPVSPHGHGVLPEAFMWITAPFVSSNVVSYEIRIFASRRADGSEALRQVGQAVPIEVLLPRPSPPLVELATLQNEDEGFAELHWSAPHGSFDNHPIVGFVLQVEPVVFRREIPVNLRWGIDGCNDDSSDSGMSGRTVDEDEDAADEGAALKEVVVWSPDEFDFSKRLRARVDGLKRGTEYRFGVQCLHACPLVDGPQVDPFAPCAEVRGAPSELSGVVSMPLAMVLQQPGNVRGEWSKHMDAVRLRWQLVFNQNTVDNVKFCRHKLEYRHVTIIRSRGSAGEDGSDSDETSDSEDDQNQHTEDRRSHSDWQPIDQASSPVFTTAPIEDNYGCYEVCCTVEDVAKLRDVYPGQRYQFRVCVVNMAGESEWSQPSRSIKVDVGANRDRSSIPRAMLSRLEVKESQGTYTPLRGLQPRTHCHLRWRISKEMADSSPRYMFQVTDLGDTAWYWTKVQGYILHEQSRHKSQRMTAAYSHDFVQVEALVTGLEIFPPNARLSLQVVASTDRGSCTEEVEVPPTDPEPAAPPGAPEVVQALLQEDHTAMVELQWSRRGSSSGSEEPTIPTGYAVQAAHCLKGHAGDDRHWSAFGTLGSGVHMSSSERAEAPVSCILKGLEPGSVLRFRVCALAPDGRLGSPSEASAPLSLDESLPALAAPHARRLSPWPARALTPSRSRNQSTLDVPTHAAPHVRRPRDLQIQLAGESWCELAFELRMPTGHIAPSAFEVQECRREEGAAEGEHLAVENWQPVRTVYTTLGERQPVTEEEDGQQVRAAVFFHEEMARECSTPWGPCWRLRVRPVGSLEWSAPSPWRRPEGLAPPQQPGAPELVASALQYHSVEWAEAPGDETSPRGAR</sequence>
<evidence type="ECO:0000256" key="2">
    <source>
        <dbReference type="SAM" id="MobiDB-lite"/>
    </source>
</evidence>
<dbReference type="PANTHER" id="PTHR13817">
    <property type="entry name" value="TITIN"/>
    <property type="match status" value="1"/>
</dbReference>
<comment type="caution">
    <text evidence="4">The sequence shown here is derived from an EMBL/GenBank/DDBJ whole genome shotgun (WGS) entry which is preliminary data.</text>
</comment>
<dbReference type="EMBL" id="CAUYUJ010018577">
    <property type="protein sequence ID" value="CAK0884712.1"/>
    <property type="molecule type" value="Genomic_DNA"/>
</dbReference>
<organism evidence="4 5">
    <name type="scientific">Prorocentrum cordatum</name>
    <dbReference type="NCBI Taxonomy" id="2364126"/>
    <lineage>
        <taxon>Eukaryota</taxon>
        <taxon>Sar</taxon>
        <taxon>Alveolata</taxon>
        <taxon>Dinophyceae</taxon>
        <taxon>Prorocentrales</taxon>
        <taxon>Prorocentraceae</taxon>
        <taxon>Prorocentrum</taxon>
    </lineage>
</organism>
<dbReference type="SUPFAM" id="SSF47473">
    <property type="entry name" value="EF-hand"/>
    <property type="match status" value="1"/>
</dbReference>
<feature type="domain" description="EF-hand" evidence="3">
    <location>
        <begin position="369"/>
        <end position="404"/>
    </location>
</feature>
<dbReference type="InterPro" id="IPR011992">
    <property type="entry name" value="EF-hand-dom_pair"/>
</dbReference>
<feature type="non-terminal residue" evidence="4">
    <location>
        <position position="1726"/>
    </location>
</feature>
<keyword evidence="1" id="KW-0677">Repeat</keyword>
<dbReference type="Proteomes" id="UP001189429">
    <property type="component" value="Unassembled WGS sequence"/>
</dbReference>
<dbReference type="SMART" id="SM00060">
    <property type="entry name" value="FN3"/>
    <property type="match status" value="3"/>
</dbReference>
<feature type="non-terminal residue" evidence="4">
    <location>
        <position position="1"/>
    </location>
</feature>
<accession>A0ABN9WED1</accession>
<evidence type="ECO:0000259" key="3">
    <source>
        <dbReference type="PROSITE" id="PS50222"/>
    </source>
</evidence>
<dbReference type="SUPFAM" id="SSF49265">
    <property type="entry name" value="Fibronectin type III"/>
    <property type="match status" value="1"/>
</dbReference>
<dbReference type="Gene3D" id="1.10.238.10">
    <property type="entry name" value="EF-hand"/>
    <property type="match status" value="1"/>
</dbReference>
<dbReference type="InterPro" id="IPR003961">
    <property type="entry name" value="FN3_dom"/>
</dbReference>
<feature type="region of interest" description="Disordered" evidence="2">
    <location>
        <begin position="135"/>
        <end position="210"/>
    </location>
</feature>
<proteinExistence type="predicted"/>
<gene>
    <name evidence="4" type="ORF">PCOR1329_LOCUS66534</name>
</gene>
<feature type="compositionally biased region" description="Acidic residues" evidence="2">
    <location>
        <begin position="1158"/>
        <end position="1171"/>
    </location>
</feature>
<feature type="region of interest" description="Disordered" evidence="2">
    <location>
        <begin position="1"/>
        <end position="120"/>
    </location>
</feature>
<dbReference type="PANTHER" id="PTHR13817:SF166">
    <property type="entry name" value="NEURONAL IGCAM-RELATED"/>
    <property type="match status" value="1"/>
</dbReference>
<dbReference type="Gene3D" id="2.60.40.10">
    <property type="entry name" value="Immunoglobulins"/>
    <property type="match status" value="2"/>
</dbReference>